<dbReference type="SUPFAM" id="SSF51182">
    <property type="entry name" value="RmlC-like cupins"/>
    <property type="match status" value="1"/>
</dbReference>
<evidence type="ECO:0000259" key="1">
    <source>
        <dbReference type="Pfam" id="PF12973"/>
    </source>
</evidence>
<sequence length="230" mass="25822">MLNYHPTIELLTDYTAGSLALSYSLCIATHLEQCKECRAQVKKLEHVGSVLFDEIDPLEASSNNMDDLKQAFFNRLEEQNKMSDTMTALNTVNSHDGYRVPRSLQQFVPEGYDALNWVRISPSFQTAILANEENGTQIALTRVKAGSNIPTHTHTGDEFTLVLEGSFSDQSGVYKRGDFVQLNQQHTHKPVVTRDAECICLTIVDAPIQFTGLLTRLLNPILRKVHPYRG</sequence>
<keyword evidence="3" id="KW-1185">Reference proteome</keyword>
<evidence type="ECO:0000313" key="2">
    <source>
        <dbReference type="EMBL" id="MCZ2721302.1"/>
    </source>
</evidence>
<dbReference type="Proteomes" id="UP001149719">
    <property type="component" value="Unassembled WGS sequence"/>
</dbReference>
<dbReference type="InterPro" id="IPR012807">
    <property type="entry name" value="Anti-sigma_ChrR"/>
</dbReference>
<feature type="domain" description="ChrR-like cupin" evidence="1">
    <location>
        <begin position="113"/>
        <end position="202"/>
    </location>
</feature>
<dbReference type="EMBL" id="JAPUBN010000013">
    <property type="protein sequence ID" value="MCZ2721302.1"/>
    <property type="molecule type" value="Genomic_DNA"/>
</dbReference>
<dbReference type="InterPro" id="IPR011051">
    <property type="entry name" value="RmlC_Cupin_sf"/>
</dbReference>
<dbReference type="InterPro" id="IPR014710">
    <property type="entry name" value="RmlC-like_jellyroll"/>
</dbReference>
<organism evidence="2 3">
    <name type="scientific">Marinomonas phaeophyticola</name>
    <dbReference type="NCBI Taxonomy" id="3004091"/>
    <lineage>
        <taxon>Bacteria</taxon>
        <taxon>Pseudomonadati</taxon>
        <taxon>Pseudomonadota</taxon>
        <taxon>Gammaproteobacteria</taxon>
        <taxon>Oceanospirillales</taxon>
        <taxon>Oceanospirillaceae</taxon>
        <taxon>Marinomonas</taxon>
    </lineage>
</organism>
<gene>
    <name evidence="2" type="ORF">O1D97_06490</name>
</gene>
<protein>
    <submittedName>
        <fullName evidence="2">ChrR family anti-sigma-E factor</fullName>
    </submittedName>
</protein>
<dbReference type="NCBIfam" id="TIGR02451">
    <property type="entry name" value="anti_sig_ChrR"/>
    <property type="match status" value="1"/>
</dbReference>
<dbReference type="CDD" id="cd20301">
    <property type="entry name" value="cupin_ChrR"/>
    <property type="match status" value="1"/>
</dbReference>
<evidence type="ECO:0000313" key="3">
    <source>
        <dbReference type="Proteomes" id="UP001149719"/>
    </source>
</evidence>
<dbReference type="InterPro" id="IPR025979">
    <property type="entry name" value="ChrR-like_cupin_dom"/>
</dbReference>
<dbReference type="InterPro" id="IPR041916">
    <property type="entry name" value="Anti_sigma_zinc_sf"/>
</dbReference>
<comment type="caution">
    <text evidence="2">The sequence shown here is derived from an EMBL/GenBank/DDBJ whole genome shotgun (WGS) entry which is preliminary data.</text>
</comment>
<dbReference type="Gene3D" id="1.10.10.1320">
    <property type="entry name" value="Anti-sigma factor, zinc-finger domain"/>
    <property type="match status" value="1"/>
</dbReference>
<reference evidence="2" key="1">
    <citation type="submission" date="2022-12" db="EMBL/GenBank/DDBJ databases">
        <title>Marinomonas 15G1-11 sp. nov, isolated from marine algae.</title>
        <authorList>
            <person name="Butt M."/>
            <person name="Choi D.G."/>
            <person name="Kim J.M."/>
            <person name="Lee J.K."/>
            <person name="Baek J.H."/>
            <person name="Jeon C.O."/>
        </authorList>
    </citation>
    <scope>NUCLEOTIDE SEQUENCE</scope>
    <source>
        <strain evidence="2">15G1-11</strain>
    </source>
</reference>
<name>A0ABT4JSE5_9GAMM</name>
<accession>A0ABT4JSE5</accession>
<proteinExistence type="predicted"/>
<dbReference type="Gene3D" id="2.60.120.10">
    <property type="entry name" value="Jelly Rolls"/>
    <property type="match status" value="1"/>
</dbReference>
<dbReference type="Pfam" id="PF12973">
    <property type="entry name" value="Cupin_7"/>
    <property type="match status" value="1"/>
</dbReference>
<dbReference type="RefSeq" id="WP_269123966.1">
    <property type="nucleotide sequence ID" value="NZ_JAPUBN010000013.1"/>
</dbReference>